<sequence length="304" mass="34621">MMIAILVLTRIESSDAATSNAKIGSETSTSILTITTSRTPQSQSHINQMSRPVTTLLAIPLDLPHITQSPWHVLVLPSKPHRRKQIMQRFNNPATNSNSLHPSDLYFTLEHIKCITGNERWRTIPDFTRYEASTSGRIRDMYTSEIIQQNFNPTQQYYRVTLTGDDGKRGNQFVHRMVAKAFSRCSLSKGDGWVIDHINHNGEDNRPCNLRAISSAANASNKRNQDRYDYEEQLLPLALIFAQRYGVRITRNGRTLPAYTRVSRLLKEDHTLDYALLSTEAKYGLPQFTHPSFLIESFPFQLAA</sequence>
<reference evidence="3 4" key="1">
    <citation type="submission" date="2018-03" db="EMBL/GenBank/DDBJ databases">
        <title>Diversity of phytobeneficial traits revealed by whole-genome analysis of worldwide-isolated phenazine-producing Pseudomonas spp.</title>
        <authorList>
            <person name="Biessy A."/>
            <person name="Novinscak A."/>
            <person name="Blom J."/>
            <person name="Leger G."/>
            <person name="Thomashow L.S."/>
            <person name="Cazorla F.M."/>
            <person name="Josic D."/>
            <person name="Filion M."/>
        </authorList>
    </citation>
    <scope>NUCLEOTIDE SEQUENCE [LARGE SCALE GENOMIC DNA]</scope>
    <source>
        <strain evidence="3 4">30B</strain>
    </source>
</reference>
<feature type="domain" description="HNH nuclease" evidence="2">
    <location>
        <begin position="191"/>
        <end position="219"/>
    </location>
</feature>
<dbReference type="InterPro" id="IPR010902">
    <property type="entry name" value="NUMOD4"/>
</dbReference>
<dbReference type="SUPFAM" id="SSF54060">
    <property type="entry name" value="His-Me finger endonucleases"/>
    <property type="match status" value="1"/>
</dbReference>
<dbReference type="Proteomes" id="UP000268696">
    <property type="component" value="Chromosome"/>
</dbReference>
<evidence type="ECO:0000259" key="2">
    <source>
        <dbReference type="Pfam" id="PF13392"/>
    </source>
</evidence>
<accession>A0A3G7UCK3</accession>
<evidence type="ECO:0000313" key="3">
    <source>
        <dbReference type="EMBL" id="AZE56328.1"/>
    </source>
</evidence>
<dbReference type="Gene3D" id="3.90.75.20">
    <property type="match status" value="1"/>
</dbReference>
<name>A0A3G7UCK3_9PSED</name>
<evidence type="ECO:0000259" key="1">
    <source>
        <dbReference type="Pfam" id="PF07463"/>
    </source>
</evidence>
<dbReference type="GO" id="GO:0016788">
    <property type="term" value="F:hydrolase activity, acting on ester bonds"/>
    <property type="evidence" value="ECO:0007669"/>
    <property type="project" value="InterPro"/>
</dbReference>
<protein>
    <submittedName>
        <fullName evidence="3">Uncharacterized protein</fullName>
    </submittedName>
</protein>
<organism evidence="3 4">
    <name type="scientific">Pseudomonas synxantha</name>
    <dbReference type="NCBI Taxonomy" id="47883"/>
    <lineage>
        <taxon>Bacteria</taxon>
        <taxon>Pseudomonadati</taxon>
        <taxon>Pseudomonadota</taxon>
        <taxon>Gammaproteobacteria</taxon>
        <taxon>Pseudomonadales</taxon>
        <taxon>Pseudomonadaceae</taxon>
        <taxon>Pseudomonas</taxon>
    </lineage>
</organism>
<dbReference type="InterPro" id="IPR003615">
    <property type="entry name" value="HNH_nuc"/>
</dbReference>
<dbReference type="EMBL" id="CP027754">
    <property type="protein sequence ID" value="AZE56328.1"/>
    <property type="molecule type" value="Genomic_DNA"/>
</dbReference>
<gene>
    <name evidence="3" type="ORF">C4K03_4181</name>
</gene>
<dbReference type="AlphaFoldDB" id="A0A3G7UCK3"/>
<dbReference type="InterPro" id="IPR044925">
    <property type="entry name" value="His-Me_finger_sf"/>
</dbReference>
<dbReference type="Pfam" id="PF07463">
    <property type="entry name" value="NUMOD4"/>
    <property type="match status" value="1"/>
</dbReference>
<proteinExistence type="predicted"/>
<feature type="domain" description="NUMOD4" evidence="1">
    <location>
        <begin position="119"/>
        <end position="163"/>
    </location>
</feature>
<dbReference type="Pfam" id="PF13392">
    <property type="entry name" value="HNH_3"/>
    <property type="match status" value="1"/>
</dbReference>
<evidence type="ECO:0000313" key="4">
    <source>
        <dbReference type="Proteomes" id="UP000268696"/>
    </source>
</evidence>